<dbReference type="EMBL" id="BMAO01003463">
    <property type="protein sequence ID" value="GFQ88003.1"/>
    <property type="molecule type" value="Genomic_DNA"/>
</dbReference>
<dbReference type="PANTHER" id="PTHR45913:SF19">
    <property type="entry name" value="LOW QUALITY PROTEIN: ZINC FINGER BED DOMAIN-CONTAINING PROTEIN 5-LIKE"/>
    <property type="match status" value="1"/>
</dbReference>
<dbReference type="Proteomes" id="UP000887116">
    <property type="component" value="Unassembled WGS sequence"/>
</dbReference>
<dbReference type="PANTHER" id="PTHR45913">
    <property type="entry name" value="EPM2A-INTERACTING PROTEIN 1"/>
    <property type="match status" value="1"/>
</dbReference>
<evidence type="ECO:0000313" key="2">
    <source>
        <dbReference type="Proteomes" id="UP000887116"/>
    </source>
</evidence>
<proteinExistence type="predicted"/>
<evidence type="ECO:0000313" key="1">
    <source>
        <dbReference type="EMBL" id="GFQ88003.1"/>
    </source>
</evidence>
<reference evidence="1" key="1">
    <citation type="submission" date="2020-07" db="EMBL/GenBank/DDBJ databases">
        <title>Multicomponent nature underlies the extraordinary mechanical properties of spider dragline silk.</title>
        <authorList>
            <person name="Kono N."/>
            <person name="Nakamura H."/>
            <person name="Mori M."/>
            <person name="Yoshida Y."/>
            <person name="Ohtoshi R."/>
            <person name="Malay A.D."/>
            <person name="Moran D.A.P."/>
            <person name="Tomita M."/>
            <person name="Numata K."/>
            <person name="Arakawa K."/>
        </authorList>
    </citation>
    <scope>NUCLEOTIDE SEQUENCE</scope>
</reference>
<accession>A0A8X6GRC1</accession>
<sequence length="291" mass="33939">MSAKHTSLESFLGKKKSLSEVTEKPSTSKKRATFYHESYLNYGFVGTDDSYKPKPLCKVCGYQPSNDVIEPLTPLKRQAPWIKRQKLHTVTRRNEEIAEDFETQLLERFNASPWYAFQVEEPTDIDNKAILLVYVRYLYQEDEHEDLLCALSLPTNSTRAKLIKSMDDYISEQLKWFFCVSICTDGAVAMTGRLSGLTDRIKEVAPERISTHYFIHREVLISQKMSPEFNSVWIDLVKSINYIKVYALNSYLLEQLCGEMDAKYRCHLLYTEIKWLSRRKSLLSVFELREP</sequence>
<organism evidence="1 2">
    <name type="scientific">Trichonephila clavata</name>
    <name type="common">Joro spider</name>
    <name type="synonym">Nephila clavata</name>
    <dbReference type="NCBI Taxonomy" id="2740835"/>
    <lineage>
        <taxon>Eukaryota</taxon>
        <taxon>Metazoa</taxon>
        <taxon>Ecdysozoa</taxon>
        <taxon>Arthropoda</taxon>
        <taxon>Chelicerata</taxon>
        <taxon>Arachnida</taxon>
        <taxon>Araneae</taxon>
        <taxon>Araneomorphae</taxon>
        <taxon>Entelegynae</taxon>
        <taxon>Araneoidea</taxon>
        <taxon>Nephilidae</taxon>
        <taxon>Trichonephila</taxon>
    </lineage>
</organism>
<dbReference type="AlphaFoldDB" id="A0A8X6GRC1"/>
<comment type="caution">
    <text evidence="1">The sequence shown here is derived from an EMBL/GenBank/DDBJ whole genome shotgun (WGS) entry which is preliminary data.</text>
</comment>
<keyword evidence="2" id="KW-1185">Reference proteome</keyword>
<dbReference type="OrthoDB" id="6428270at2759"/>
<name>A0A8X6GRC1_TRICU</name>
<gene>
    <name evidence="1" type="primary">FAM200A</name>
    <name evidence="1" type="ORF">TNCT_292561</name>
</gene>
<protein>
    <submittedName>
        <fullName evidence="1">Protein FAM200A</fullName>
    </submittedName>
</protein>